<dbReference type="Proteomes" id="UP000390763">
    <property type="component" value="Unassembled WGS sequence"/>
</dbReference>
<dbReference type="AlphaFoldDB" id="A0AB35ZIZ9"/>
<dbReference type="InterPro" id="IPR027417">
    <property type="entry name" value="P-loop_NTPase"/>
</dbReference>
<dbReference type="PANTHER" id="PTHR11070:SF2">
    <property type="entry name" value="ATP-DEPENDENT DNA HELICASE SRS2"/>
    <property type="match status" value="1"/>
</dbReference>
<evidence type="ECO:0000256" key="3">
    <source>
        <dbReference type="ARBA" id="ARBA00022806"/>
    </source>
</evidence>
<gene>
    <name evidence="9" type="ORF">F7D62_12500</name>
</gene>
<evidence type="ECO:0000256" key="6">
    <source>
        <dbReference type="ARBA" id="ARBA00034923"/>
    </source>
</evidence>
<evidence type="ECO:0000256" key="4">
    <source>
        <dbReference type="ARBA" id="ARBA00022840"/>
    </source>
</evidence>
<evidence type="ECO:0000256" key="7">
    <source>
        <dbReference type="PROSITE-ProRule" id="PRU00560"/>
    </source>
</evidence>
<dbReference type="Pfam" id="PF00580">
    <property type="entry name" value="UvrD-helicase"/>
    <property type="match status" value="1"/>
</dbReference>
<dbReference type="Gene3D" id="3.40.50.300">
    <property type="entry name" value="P-loop containing nucleotide triphosphate hydrolases"/>
    <property type="match status" value="2"/>
</dbReference>
<dbReference type="PANTHER" id="PTHR11070">
    <property type="entry name" value="UVRD / RECB / PCRA DNA HELICASE FAMILY MEMBER"/>
    <property type="match status" value="1"/>
</dbReference>
<dbReference type="GO" id="GO:0005524">
    <property type="term" value="F:ATP binding"/>
    <property type="evidence" value="ECO:0007669"/>
    <property type="project" value="UniProtKB-UniRule"/>
</dbReference>
<dbReference type="GO" id="GO:0043138">
    <property type="term" value="F:3'-5' DNA helicase activity"/>
    <property type="evidence" value="ECO:0007669"/>
    <property type="project" value="TreeGrafter"/>
</dbReference>
<feature type="binding site" evidence="7">
    <location>
        <begin position="44"/>
        <end position="51"/>
    </location>
    <ligand>
        <name>ATP</name>
        <dbReference type="ChEBI" id="CHEBI:30616"/>
    </ligand>
</feature>
<keyword evidence="5" id="KW-0238">DNA-binding</keyword>
<organism evidence="9 10">
    <name type="scientific">Segatella copri</name>
    <dbReference type="NCBI Taxonomy" id="165179"/>
    <lineage>
        <taxon>Bacteria</taxon>
        <taxon>Pseudomonadati</taxon>
        <taxon>Bacteroidota</taxon>
        <taxon>Bacteroidia</taxon>
        <taxon>Bacteroidales</taxon>
        <taxon>Prevotellaceae</taxon>
        <taxon>Segatella</taxon>
    </lineage>
</organism>
<reference evidence="10" key="1">
    <citation type="submission" date="2019-09" db="EMBL/GenBank/DDBJ databases">
        <title>Distinct polysaccharide growth profiles of human intestinal Prevotella copri isolates.</title>
        <authorList>
            <person name="Fehlner-Peach H."/>
            <person name="Magnabosco C."/>
            <person name="Raghavan V."/>
            <person name="Scher J.U."/>
            <person name="Tett A."/>
            <person name="Cox L.M."/>
            <person name="Gottsegen C."/>
            <person name="Watters A."/>
            <person name="Wiltshire- Gordon J.D."/>
            <person name="Segata N."/>
            <person name="Bonneau R."/>
            <person name="Littman D.R."/>
        </authorList>
    </citation>
    <scope>NUCLEOTIDE SEQUENCE [LARGE SCALE GENOMIC DNA]</scope>
    <source>
        <strain evidence="10">iAK279</strain>
    </source>
</reference>
<dbReference type="GO" id="GO:0000725">
    <property type="term" value="P:recombinational repair"/>
    <property type="evidence" value="ECO:0007669"/>
    <property type="project" value="TreeGrafter"/>
</dbReference>
<accession>A0AB35ZIZ9</accession>
<keyword evidence="1 7" id="KW-0547">Nucleotide-binding</keyword>
<proteinExistence type="predicted"/>
<sequence>MMNNFFATDEEIKYAQDILLGKENHFSAEKIAVIKSNDSKDVVACPGSGKTTTLLAKLAILATRMPLEEGKGVCVLTHTNVAIDEIKSKLQSQADVLFSYPNYFGTIQGFVDKYLAIPYFNSIKEIPISAIDDNKAIALMYKEFMHKTYDEKKCIWKEIEDRIDKKLTGKEKSNLVLRLQFDFINNAFCDVVTKKYYRKYKDTRPFAANPDSNKYKLVDSVQQAALGQGVLKYTDAYRYALGYVTECKAIKEAISKRFKYLFVDEMQDCQQIQIDLLEQLFDKKSIVVQCFGDPHQAIYDESGAEGLWKVGRTMPIMSSLRFGDSIANVLKSVCDKENSKIKGNPDVQSLPPILLVYLSPLKVLPKFASLVKESKVGEYCLNEIAQAIKNKDSLHRIRVKAIGWIGKPNTKGKLCINSYFPEYDNLQGKSGNKKPEVLSDYLKKIPSFSAKQYEDMILTALSDLLNSLGYCFDKEGKNVRYTKSRLLSYIKKVNESFYFNLKKRIGNWVLNIINTDEDIDTKVVEEIKDYIEKDLRMLFNFSLDNQDLRKFLQNSNNHVTKESNISNNIFHSDDVEIEVGTVHSVKGETHVATLYMETSFHDKCESEYFGAQLEGLPYKGNKKYEKQALRIGYVAMSRPQYLLCMAISKEHFELLDENLLKNNWKIEFAD</sequence>
<dbReference type="InterPro" id="IPR013986">
    <property type="entry name" value="DExx_box_DNA_helicase_dom_sf"/>
</dbReference>
<dbReference type="SUPFAM" id="SSF52540">
    <property type="entry name" value="P-loop containing nucleoside triphosphate hydrolases"/>
    <property type="match status" value="1"/>
</dbReference>
<dbReference type="GO" id="GO:0003677">
    <property type="term" value="F:DNA binding"/>
    <property type="evidence" value="ECO:0007669"/>
    <property type="project" value="UniProtKB-KW"/>
</dbReference>
<dbReference type="Gene3D" id="1.10.10.160">
    <property type="match status" value="1"/>
</dbReference>
<evidence type="ECO:0000259" key="8">
    <source>
        <dbReference type="PROSITE" id="PS51198"/>
    </source>
</evidence>
<keyword evidence="2 7" id="KW-0378">Hydrolase</keyword>
<comment type="caution">
    <text evidence="9">The sequence shown here is derived from an EMBL/GenBank/DDBJ whole genome shotgun (WGS) entry which is preliminary data.</text>
</comment>
<dbReference type="InterPro" id="IPR000212">
    <property type="entry name" value="DNA_helicase_UvrD/REP"/>
</dbReference>
<keyword evidence="4 7" id="KW-0067">ATP-binding</keyword>
<dbReference type="EMBL" id="VZBT01000095">
    <property type="protein sequence ID" value="MQO04901.1"/>
    <property type="molecule type" value="Genomic_DNA"/>
</dbReference>
<evidence type="ECO:0000256" key="5">
    <source>
        <dbReference type="ARBA" id="ARBA00023125"/>
    </source>
</evidence>
<evidence type="ECO:0000256" key="2">
    <source>
        <dbReference type="ARBA" id="ARBA00022801"/>
    </source>
</evidence>
<evidence type="ECO:0000313" key="10">
    <source>
        <dbReference type="Proteomes" id="UP000390763"/>
    </source>
</evidence>
<dbReference type="RefSeq" id="WP_153088082.1">
    <property type="nucleotide sequence ID" value="NZ_VZAJ01000085.1"/>
</dbReference>
<feature type="domain" description="UvrD-like helicase ATP-binding" evidence="8">
    <location>
        <begin position="23"/>
        <end position="350"/>
    </location>
</feature>
<evidence type="ECO:0000313" key="9">
    <source>
        <dbReference type="EMBL" id="MQO04901.1"/>
    </source>
</evidence>
<dbReference type="GO" id="GO:0016787">
    <property type="term" value="F:hydrolase activity"/>
    <property type="evidence" value="ECO:0007669"/>
    <property type="project" value="UniProtKB-UniRule"/>
</dbReference>
<keyword evidence="3 7" id="KW-0347">Helicase</keyword>
<name>A0AB35ZIZ9_9BACT</name>
<evidence type="ECO:0000256" key="1">
    <source>
        <dbReference type="ARBA" id="ARBA00022741"/>
    </source>
</evidence>
<dbReference type="PROSITE" id="PS51198">
    <property type="entry name" value="UVRD_HELICASE_ATP_BIND"/>
    <property type="match status" value="1"/>
</dbReference>
<protein>
    <recommendedName>
        <fullName evidence="6">DNA 3'-5' helicase II</fullName>
    </recommendedName>
</protein>
<dbReference type="InterPro" id="IPR014016">
    <property type="entry name" value="UvrD-like_ATP-bd"/>
</dbReference>